<dbReference type="RefSeq" id="WP_184846330.1">
    <property type="nucleotide sequence ID" value="NZ_JACHMN010000003.1"/>
</dbReference>
<dbReference type="Pfam" id="PF13385">
    <property type="entry name" value="Laminin_G_3"/>
    <property type="match status" value="1"/>
</dbReference>
<accession>A0A841C1S2</accession>
<sequence>MFTAATGTVAQSGDVSLHVVAVGGGAVALTPHGSGNALLFPDRCRSRRNACRVIVESQPDPAALNPGGRPFSFGAAVRITAGQVRRGANVLQKGLRQSPAQYKLQVDAGRPSCVLIGVGDHRAYIARGRTAVADGAWHTVVCQRLAAALVLTVDGAEAARRPIPPALTVANSSPLRLGGKHTAVGNDQYVGDLDNPFVTIPAAR</sequence>
<dbReference type="SUPFAM" id="SSF49899">
    <property type="entry name" value="Concanavalin A-like lectins/glucanases"/>
    <property type="match status" value="1"/>
</dbReference>
<gene>
    <name evidence="1" type="ORF">F4553_007738</name>
</gene>
<evidence type="ECO:0000313" key="2">
    <source>
        <dbReference type="Proteomes" id="UP000587527"/>
    </source>
</evidence>
<dbReference type="InterPro" id="IPR013320">
    <property type="entry name" value="ConA-like_dom_sf"/>
</dbReference>
<evidence type="ECO:0008006" key="3">
    <source>
        <dbReference type="Google" id="ProtNLM"/>
    </source>
</evidence>
<keyword evidence="2" id="KW-1185">Reference proteome</keyword>
<dbReference type="Proteomes" id="UP000587527">
    <property type="component" value="Unassembled WGS sequence"/>
</dbReference>
<dbReference type="AlphaFoldDB" id="A0A841C1S2"/>
<protein>
    <recommendedName>
        <fullName evidence="3">Laminin G domain-containing protein</fullName>
    </recommendedName>
</protein>
<reference evidence="1 2" key="1">
    <citation type="submission" date="2020-08" db="EMBL/GenBank/DDBJ databases">
        <title>Sequencing the genomes of 1000 actinobacteria strains.</title>
        <authorList>
            <person name="Klenk H.-P."/>
        </authorList>
    </citation>
    <scope>NUCLEOTIDE SEQUENCE [LARGE SCALE GENOMIC DNA]</scope>
    <source>
        <strain evidence="1 2">DSM 45362</strain>
    </source>
</reference>
<comment type="caution">
    <text evidence="1">The sequence shown here is derived from an EMBL/GenBank/DDBJ whole genome shotgun (WGS) entry which is preliminary data.</text>
</comment>
<evidence type="ECO:0000313" key="1">
    <source>
        <dbReference type="EMBL" id="MBB5874304.1"/>
    </source>
</evidence>
<name>A0A841C1S2_9ACTN</name>
<proteinExistence type="predicted"/>
<organism evidence="1 2">
    <name type="scientific">Allocatelliglobosispora scoriae</name>
    <dbReference type="NCBI Taxonomy" id="643052"/>
    <lineage>
        <taxon>Bacteria</taxon>
        <taxon>Bacillati</taxon>
        <taxon>Actinomycetota</taxon>
        <taxon>Actinomycetes</taxon>
        <taxon>Micromonosporales</taxon>
        <taxon>Micromonosporaceae</taxon>
        <taxon>Allocatelliglobosispora</taxon>
    </lineage>
</organism>
<dbReference type="Gene3D" id="2.60.120.200">
    <property type="match status" value="1"/>
</dbReference>
<dbReference type="EMBL" id="JACHMN010000003">
    <property type="protein sequence ID" value="MBB5874304.1"/>
    <property type="molecule type" value="Genomic_DNA"/>
</dbReference>